<dbReference type="GO" id="GO:0003700">
    <property type="term" value="F:DNA-binding transcription factor activity"/>
    <property type="evidence" value="ECO:0007669"/>
    <property type="project" value="InterPro"/>
</dbReference>
<dbReference type="EMBL" id="CP042239">
    <property type="protein sequence ID" value="QDX26436.1"/>
    <property type="molecule type" value="Genomic_DNA"/>
</dbReference>
<accession>A0A518RG61</accession>
<keyword evidence="3" id="KW-0804">Transcription</keyword>
<dbReference type="InterPro" id="IPR036388">
    <property type="entry name" value="WH-like_DNA-bd_sf"/>
</dbReference>
<dbReference type="AlphaFoldDB" id="A0A518RG61"/>
<keyword evidence="2" id="KW-0238">DNA-binding</keyword>
<dbReference type="Pfam" id="PF12802">
    <property type="entry name" value="MarR_2"/>
    <property type="match status" value="1"/>
</dbReference>
<dbReference type="InterPro" id="IPR036390">
    <property type="entry name" value="WH_DNA-bd_sf"/>
</dbReference>
<evidence type="ECO:0000256" key="2">
    <source>
        <dbReference type="ARBA" id="ARBA00023125"/>
    </source>
</evidence>
<dbReference type="OrthoDB" id="8906692at2"/>
<dbReference type="PANTHER" id="PTHR35790:SF4">
    <property type="entry name" value="HTH-TYPE TRANSCRIPTIONAL REGULATOR PCHR"/>
    <property type="match status" value="1"/>
</dbReference>
<feature type="domain" description="HTH marR-type" evidence="4">
    <location>
        <begin position="1"/>
        <end position="141"/>
    </location>
</feature>
<dbReference type="PANTHER" id="PTHR35790">
    <property type="entry name" value="HTH-TYPE TRANSCRIPTIONAL REGULATOR PCHR"/>
    <property type="match status" value="1"/>
</dbReference>
<evidence type="ECO:0000256" key="3">
    <source>
        <dbReference type="ARBA" id="ARBA00023163"/>
    </source>
</evidence>
<gene>
    <name evidence="5" type="ORF">FPZ54_10640</name>
</gene>
<evidence type="ECO:0000313" key="5">
    <source>
        <dbReference type="EMBL" id="QDX26436.1"/>
    </source>
</evidence>
<proteinExistence type="predicted"/>
<keyword evidence="1" id="KW-0805">Transcription regulation</keyword>
<protein>
    <submittedName>
        <fullName evidence="5">Winged helix-turn-helix transcriptional regulator</fullName>
    </submittedName>
</protein>
<dbReference type="Gene3D" id="1.10.10.10">
    <property type="entry name" value="Winged helix-like DNA-binding domain superfamily/Winged helix DNA-binding domain"/>
    <property type="match status" value="1"/>
</dbReference>
<dbReference type="SUPFAM" id="SSF46785">
    <property type="entry name" value="Winged helix' DNA-binding domain"/>
    <property type="match status" value="1"/>
</dbReference>
<dbReference type="Proteomes" id="UP000318055">
    <property type="component" value="Chromosome"/>
</dbReference>
<dbReference type="InterPro" id="IPR052067">
    <property type="entry name" value="Metal_resp_HTH_trans_reg"/>
</dbReference>
<name>A0A518RG61_9SPHN</name>
<evidence type="ECO:0000259" key="4">
    <source>
        <dbReference type="PROSITE" id="PS50995"/>
    </source>
</evidence>
<dbReference type="PRINTS" id="PR00598">
    <property type="entry name" value="HTHMARR"/>
</dbReference>
<reference evidence="5 6" key="1">
    <citation type="submission" date="2019-07" db="EMBL/GenBank/DDBJ databases">
        <title>Sphingomonas alkalisoli sp. nov., isolated from rhizosphere soil of Suaedae salsa.</title>
        <authorList>
            <person name="Zhang H."/>
            <person name="Xu L."/>
            <person name="Zhang J.-X."/>
            <person name="Sun J.-Q."/>
        </authorList>
    </citation>
    <scope>NUCLEOTIDE SEQUENCE [LARGE SCALE GENOMIC DNA]</scope>
    <source>
        <strain evidence="5 6">XS-10</strain>
    </source>
</reference>
<dbReference type="InterPro" id="IPR000835">
    <property type="entry name" value="HTH_MarR-typ"/>
</dbReference>
<dbReference type="GO" id="GO:0003677">
    <property type="term" value="F:DNA binding"/>
    <property type="evidence" value="ECO:0007669"/>
    <property type="project" value="UniProtKB-KW"/>
</dbReference>
<dbReference type="RefSeq" id="WP_145847054.1">
    <property type="nucleotide sequence ID" value="NZ_CP042239.1"/>
</dbReference>
<keyword evidence="6" id="KW-1185">Reference proteome</keyword>
<sequence>MTATLKLDAFLPYRLSVASNRVSGTIAGAYHARFGLRIPEWRLVTVLAEFGSMSQQALCGRTQMDKVTVSRAAISLHERGLVTRTPNPDDQRSHLLDLSPEGWALYRQIAPQALEFERRIFASLSDAEQEQLRKMLERVEAAAAAISPGF</sequence>
<organism evidence="5 6">
    <name type="scientific">Sphingomonas suaedae</name>
    <dbReference type="NCBI Taxonomy" id="2599297"/>
    <lineage>
        <taxon>Bacteria</taxon>
        <taxon>Pseudomonadati</taxon>
        <taxon>Pseudomonadota</taxon>
        <taxon>Alphaproteobacteria</taxon>
        <taxon>Sphingomonadales</taxon>
        <taxon>Sphingomonadaceae</taxon>
        <taxon>Sphingomonas</taxon>
    </lineage>
</organism>
<evidence type="ECO:0000256" key="1">
    <source>
        <dbReference type="ARBA" id="ARBA00023015"/>
    </source>
</evidence>
<dbReference type="SMART" id="SM00347">
    <property type="entry name" value="HTH_MARR"/>
    <property type="match status" value="1"/>
</dbReference>
<dbReference type="KEGG" id="ssua:FPZ54_10640"/>
<dbReference type="PROSITE" id="PS50995">
    <property type="entry name" value="HTH_MARR_2"/>
    <property type="match status" value="1"/>
</dbReference>
<evidence type="ECO:0000313" key="6">
    <source>
        <dbReference type="Proteomes" id="UP000318055"/>
    </source>
</evidence>